<protein>
    <submittedName>
        <fullName evidence="1">Uncharacterized protein</fullName>
    </submittedName>
</protein>
<dbReference type="EMBL" id="MH460826">
    <property type="protein sequence ID" value="AXF40981.1"/>
    <property type="molecule type" value="Genomic_DNA"/>
</dbReference>
<sequence length="337" mass="39776">MKKIMDLKVGELIELGDGAVYKVLDKEMVKQEIKNLDSFWMILDDNPEKAYSIYSVEFDDEGNLDYFSLYGEDFYDLYDERITFVMKLDDKYPGALEFMIFNRQCEIDRIVKEMDEIYDYQRRSVLQLTIEGLKAQINYLEKRLERARWQKVGAYARTTVEYEDSDVKLPAGSTVKLNSYTDYTCKGSDGFHDGPERWDCYILDRADEFEHWRDVKKIEFNSDHLEPVGIDDQERIEEYRNVIANKFLEILSKIETSEAERFERFSKEERCKIKIGTEWGSSVYLSGGPYRYDLEYFEADKKGMIEFLKALARNASEETHKKSIEKALEEAQDIEIT</sequence>
<evidence type="ECO:0000313" key="1">
    <source>
        <dbReference type="EMBL" id="AXF40981.1"/>
    </source>
</evidence>
<accession>A0A345AVP8</accession>
<evidence type="ECO:0000313" key="2">
    <source>
        <dbReference type="Proteomes" id="UP000255733"/>
    </source>
</evidence>
<gene>
    <name evidence="1" type="ORF">HEATH_25</name>
</gene>
<dbReference type="Proteomes" id="UP000255733">
    <property type="component" value="Segment"/>
</dbReference>
<name>A0A345AVP8_9CAUD</name>
<proteinExistence type="predicted"/>
<reference evidence="2" key="1">
    <citation type="submission" date="2018-06" db="EMBL/GenBank/DDBJ databases">
        <authorList>
            <person name="Diane Y.G."/>
            <person name="Leblanc L."/>
            <person name="Cassin E."/>
            <person name="Salisbury A."/>
            <person name="Peterman C."/>
            <person name="Rai P."/>
            <person name="Tran K."/>
            <person name="Fersini J.V."/>
            <person name="Rhoden H.A."/>
            <person name="Leyva G.I."/>
            <person name="Grose J.H."/>
            <person name="Strong C."/>
            <person name="Amy P.S."/>
            <person name="Philippos T.K."/>
        </authorList>
    </citation>
    <scope>NUCLEOTIDE SEQUENCE [LARGE SCALE GENOMIC DNA]</scope>
</reference>
<organism evidence="1 2">
    <name type="scientific">Paenibacillus phage Heath</name>
    <dbReference type="NCBI Taxonomy" id="1636258"/>
    <lineage>
        <taxon>Viruses</taxon>
        <taxon>Duplodnaviria</taxon>
        <taxon>Heunggongvirae</taxon>
        <taxon>Uroviricota</taxon>
        <taxon>Caudoviricetes</taxon>
        <taxon>Halcyonevirus</taxon>
        <taxon>Halcyonevirus halcyone</taxon>
    </lineage>
</organism>